<dbReference type="InterPro" id="IPR013934">
    <property type="entry name" value="Utp13_C"/>
</dbReference>
<dbReference type="GO" id="GO:0000472">
    <property type="term" value="P:endonucleolytic cleavage to generate mature 5'-end of SSU-rRNA from (SSU-rRNA, 5.8S rRNA, LSU-rRNA)"/>
    <property type="evidence" value="ECO:0007669"/>
    <property type="project" value="TreeGrafter"/>
</dbReference>
<dbReference type="InterPro" id="IPR036322">
    <property type="entry name" value="WD40_repeat_dom_sf"/>
</dbReference>
<dbReference type="Pfam" id="PF08625">
    <property type="entry name" value="Utp13"/>
    <property type="match status" value="1"/>
</dbReference>
<dbReference type="CDD" id="cd00200">
    <property type="entry name" value="WD40"/>
    <property type="match status" value="1"/>
</dbReference>
<dbReference type="Pfam" id="PF00400">
    <property type="entry name" value="WD40"/>
    <property type="match status" value="9"/>
</dbReference>
<dbReference type="InterPro" id="IPR019775">
    <property type="entry name" value="WD40_repeat_CS"/>
</dbReference>
<reference evidence="7 8" key="1">
    <citation type="submission" date="2016-07" db="EMBL/GenBank/DDBJ databases">
        <title>Draft genome of the white-rot fungus Obba rivulosa 3A-2.</title>
        <authorList>
            <consortium name="DOE Joint Genome Institute"/>
            <person name="Miettinen O."/>
            <person name="Riley R."/>
            <person name="Acob R."/>
            <person name="Barry K."/>
            <person name="Cullen D."/>
            <person name="De Vries R."/>
            <person name="Hainaut M."/>
            <person name="Hatakka A."/>
            <person name="Henrissat B."/>
            <person name="Hilden K."/>
            <person name="Kuo R."/>
            <person name="Labutti K."/>
            <person name="Lipzen A."/>
            <person name="Makela M.R."/>
            <person name="Sandor L."/>
            <person name="Spatafora J.W."/>
            <person name="Grigoriev I.V."/>
            <person name="Hibbett D.S."/>
        </authorList>
    </citation>
    <scope>NUCLEOTIDE SEQUENCE [LARGE SCALE GENOMIC DNA]</scope>
    <source>
        <strain evidence="7 8">3A-2</strain>
    </source>
</reference>
<evidence type="ECO:0000256" key="4">
    <source>
        <dbReference type="ARBA" id="ARBA00023242"/>
    </source>
</evidence>
<dbReference type="GO" id="GO:0034511">
    <property type="term" value="F:U3 snoRNA binding"/>
    <property type="evidence" value="ECO:0007669"/>
    <property type="project" value="TreeGrafter"/>
</dbReference>
<keyword evidence="2 5" id="KW-0853">WD repeat</keyword>
<evidence type="ECO:0000259" key="6">
    <source>
        <dbReference type="Pfam" id="PF08625"/>
    </source>
</evidence>
<organism evidence="7 8">
    <name type="scientific">Obba rivulosa</name>
    <dbReference type="NCBI Taxonomy" id="1052685"/>
    <lineage>
        <taxon>Eukaryota</taxon>
        <taxon>Fungi</taxon>
        <taxon>Dikarya</taxon>
        <taxon>Basidiomycota</taxon>
        <taxon>Agaricomycotina</taxon>
        <taxon>Agaricomycetes</taxon>
        <taxon>Polyporales</taxon>
        <taxon>Gelatoporiaceae</taxon>
        <taxon>Obba</taxon>
    </lineage>
</organism>
<dbReference type="GO" id="GO:0030686">
    <property type="term" value="C:90S preribosome"/>
    <property type="evidence" value="ECO:0007669"/>
    <property type="project" value="TreeGrafter"/>
</dbReference>
<dbReference type="InterPro" id="IPR001680">
    <property type="entry name" value="WD40_rpt"/>
</dbReference>
<feature type="repeat" description="WD" evidence="5">
    <location>
        <begin position="110"/>
        <end position="151"/>
    </location>
</feature>
<dbReference type="PROSITE" id="PS00678">
    <property type="entry name" value="WD_REPEATS_1"/>
    <property type="match status" value="5"/>
</dbReference>
<sequence length="950" mass="103227">MSSAVRPKLKAAFKKARVIAPLHTGGPVAITQDGTKLVTCVEEEAILTDVQAGTEICRFLGDTESITALCITPSSTHLLLFTSSLALRIYEIPSSLEPLSKPVQPIRVIARAHDAPVHVCRADPTSTYLASGAADGTVKVWHIQRGYVTHVFKGHGGVVSALAFNYPFDPSSVVREQKMQLVTASVDTRIRIFDLSAATSKTGAAAKAEAVLEGHVSVPRGLDVSADGKWLISGGRDSVVMIWDISSGHENTTPKTKSSKGKGKETKFSPVLSKTIPVLERVEAVGLLRHDEDLAGSPSGPNKLRFYTAGEKGVVKIWDAREGAVLFTLGQEQDAVDEEQEEQRQILHSIYLPSKSVIVSVHADQNILFHSLSSQSLARQMIGYNDEIVDATFLSPHLPQNAPAGPPSAKYMDTHVALATNSSLIRVYSTSSLDARLLSGHSDIVLSLAGAADGRVLASGSKDRSARIWAPQHSNPEGEADQQALSEWGCVAVCEGHAESVGAIAMSRKPTENASEGALRFMFTGSQDRTIKMWDLSSVPLTYDAAEETRTVKCKSLTTHKAHDKDINSLDVAPNDKLLVSGSQDRTAKVWEIEYVITGGDKSRTVRGELKLLGTCKGHKRGVWCVRFGRAERVLATGSGDKTVKLWNLEDFTCVKTFEGHTNSVLRVDFLNAGMQLVSAASDGLVKLWNVRDEECTATMDNHENKVWALAISSDERTIVSGAADSVVTFWEDCTEEQEQEKESKRAELVSKEQDFMNYLALHDYRNAILLALAMEQPGRLLSLFRNLPSDAASSDIDASSSVTGHPAVDEVVRTLSGPDLARLLRYVRDWNARAKTSGVAQRVLHAVVKLRAVDDVVAAFGEDNALSLAAEVTEGMRSKDPKGSTALKELVEALIPYTERHLARMERLLQDSYVVDYLLGEMDDGLFNDVEDDTHDAPMDVDRAVEVSA</sequence>
<dbReference type="EMBL" id="KV722424">
    <property type="protein sequence ID" value="OCH89549.1"/>
    <property type="molecule type" value="Genomic_DNA"/>
</dbReference>
<protein>
    <submittedName>
        <fullName evidence="7">U3 small nucleolar RNA-associated protein</fullName>
    </submittedName>
</protein>
<feature type="repeat" description="WD" evidence="5">
    <location>
        <begin position="658"/>
        <end position="699"/>
    </location>
</feature>
<evidence type="ECO:0000256" key="5">
    <source>
        <dbReference type="PROSITE-ProRule" id="PRU00221"/>
    </source>
</evidence>
<feature type="repeat" description="WD" evidence="5">
    <location>
        <begin position="212"/>
        <end position="253"/>
    </location>
</feature>
<keyword evidence="8" id="KW-1185">Reference proteome</keyword>
<feature type="repeat" description="WD" evidence="5">
    <location>
        <begin position="700"/>
        <end position="732"/>
    </location>
</feature>
<feature type="repeat" description="WD" evidence="5">
    <location>
        <begin position="616"/>
        <end position="657"/>
    </location>
</feature>
<dbReference type="InterPro" id="IPR015943">
    <property type="entry name" value="WD40/YVTN_repeat-like_dom_sf"/>
</dbReference>
<dbReference type="PANTHER" id="PTHR19854:SF15">
    <property type="entry name" value="TRANSDUCIN BETA-LIKE PROTEIN 3"/>
    <property type="match status" value="1"/>
</dbReference>
<dbReference type="GO" id="GO:0032040">
    <property type="term" value="C:small-subunit processome"/>
    <property type="evidence" value="ECO:0007669"/>
    <property type="project" value="InterPro"/>
</dbReference>
<dbReference type="Proteomes" id="UP000250043">
    <property type="component" value="Unassembled WGS sequence"/>
</dbReference>
<dbReference type="Gene3D" id="2.130.10.10">
    <property type="entry name" value="YVTN repeat-like/Quinoprotein amine dehydrogenase"/>
    <property type="match status" value="3"/>
</dbReference>
<evidence type="ECO:0000313" key="8">
    <source>
        <dbReference type="Proteomes" id="UP000250043"/>
    </source>
</evidence>
<evidence type="ECO:0000313" key="7">
    <source>
        <dbReference type="EMBL" id="OCH89549.1"/>
    </source>
</evidence>
<feature type="repeat" description="WD" evidence="5">
    <location>
        <begin position="520"/>
        <end position="538"/>
    </location>
</feature>
<dbReference type="GO" id="GO:0000480">
    <property type="term" value="P:endonucleolytic cleavage in 5'-ETS of tricistronic rRNA transcript (SSU-rRNA, 5.8S rRNA, LSU-rRNA)"/>
    <property type="evidence" value="ECO:0007669"/>
    <property type="project" value="TreeGrafter"/>
</dbReference>
<dbReference type="InterPro" id="IPR020472">
    <property type="entry name" value="WD40_PAC1"/>
</dbReference>
<keyword evidence="3" id="KW-0677">Repeat</keyword>
<dbReference type="PRINTS" id="PR00320">
    <property type="entry name" value="GPROTEINBRPT"/>
</dbReference>
<dbReference type="AlphaFoldDB" id="A0A8E2AWR1"/>
<evidence type="ECO:0000256" key="2">
    <source>
        <dbReference type="ARBA" id="ARBA00022574"/>
    </source>
</evidence>
<evidence type="ECO:0000256" key="1">
    <source>
        <dbReference type="ARBA" id="ARBA00004604"/>
    </source>
</evidence>
<evidence type="ECO:0000256" key="3">
    <source>
        <dbReference type="ARBA" id="ARBA00022737"/>
    </source>
</evidence>
<proteinExistence type="predicted"/>
<dbReference type="PROSITE" id="PS50294">
    <property type="entry name" value="WD_REPEATS_REGION"/>
    <property type="match status" value="7"/>
</dbReference>
<dbReference type="PANTHER" id="PTHR19854">
    <property type="entry name" value="TRANSDUCIN BETA-LIKE 3"/>
    <property type="match status" value="1"/>
</dbReference>
<feature type="domain" description="U3 small nucleolar RNA-associated protein 13 C-terminal" evidence="6">
    <location>
        <begin position="753"/>
        <end position="923"/>
    </location>
</feature>
<feature type="repeat" description="WD" evidence="5">
    <location>
        <begin position="438"/>
        <end position="469"/>
    </location>
</feature>
<dbReference type="PROSITE" id="PS50082">
    <property type="entry name" value="WD_REPEATS_2"/>
    <property type="match status" value="8"/>
</dbReference>
<dbReference type="SUPFAM" id="SSF50978">
    <property type="entry name" value="WD40 repeat-like"/>
    <property type="match status" value="2"/>
</dbReference>
<accession>A0A8E2AWR1</accession>
<keyword evidence="4" id="KW-0539">Nucleus</keyword>
<feature type="repeat" description="WD" evidence="5">
    <location>
        <begin position="560"/>
        <end position="594"/>
    </location>
</feature>
<comment type="subcellular location">
    <subcellularLocation>
        <location evidence="1">Nucleus</location>
        <location evidence="1">Nucleolus</location>
    </subcellularLocation>
</comment>
<dbReference type="SMART" id="SM00320">
    <property type="entry name" value="WD40"/>
    <property type="match status" value="12"/>
</dbReference>
<name>A0A8E2AWR1_9APHY</name>
<dbReference type="OrthoDB" id="5414888at2759"/>
<gene>
    <name evidence="7" type="ORF">OBBRIDRAFT_888323</name>
</gene>